<organism evidence="4 5">
    <name type="scientific">Dreissena polymorpha</name>
    <name type="common">Zebra mussel</name>
    <name type="synonym">Mytilus polymorpha</name>
    <dbReference type="NCBI Taxonomy" id="45954"/>
    <lineage>
        <taxon>Eukaryota</taxon>
        <taxon>Metazoa</taxon>
        <taxon>Spiralia</taxon>
        <taxon>Lophotrochozoa</taxon>
        <taxon>Mollusca</taxon>
        <taxon>Bivalvia</taxon>
        <taxon>Autobranchia</taxon>
        <taxon>Heteroconchia</taxon>
        <taxon>Euheterodonta</taxon>
        <taxon>Imparidentia</taxon>
        <taxon>Neoheterodontei</taxon>
        <taxon>Myida</taxon>
        <taxon>Dreissenoidea</taxon>
        <taxon>Dreissenidae</taxon>
        <taxon>Dreissena</taxon>
    </lineage>
</organism>
<accession>A0A9D4CHS6</accession>
<reference evidence="4" key="2">
    <citation type="submission" date="2020-11" db="EMBL/GenBank/DDBJ databases">
        <authorList>
            <person name="McCartney M.A."/>
            <person name="Auch B."/>
            <person name="Kono T."/>
            <person name="Mallez S."/>
            <person name="Becker A."/>
            <person name="Gohl D.M."/>
            <person name="Silverstein K.A.T."/>
            <person name="Koren S."/>
            <person name="Bechman K.B."/>
            <person name="Herman A."/>
            <person name="Abrahante J.E."/>
            <person name="Garbe J."/>
        </authorList>
    </citation>
    <scope>NUCLEOTIDE SEQUENCE</scope>
    <source>
        <strain evidence="4">Duluth1</strain>
        <tissue evidence="4">Whole animal</tissue>
    </source>
</reference>
<evidence type="ECO:0000256" key="2">
    <source>
        <dbReference type="PROSITE-ProRule" id="PRU00302"/>
    </source>
</evidence>
<dbReference type="PROSITE" id="PS50923">
    <property type="entry name" value="SUSHI"/>
    <property type="match status" value="1"/>
</dbReference>
<reference evidence="4" key="1">
    <citation type="journal article" date="2019" name="bioRxiv">
        <title>The Genome of the Zebra Mussel, Dreissena polymorpha: A Resource for Invasive Species Research.</title>
        <authorList>
            <person name="McCartney M.A."/>
            <person name="Auch B."/>
            <person name="Kono T."/>
            <person name="Mallez S."/>
            <person name="Zhang Y."/>
            <person name="Obille A."/>
            <person name="Becker A."/>
            <person name="Abrahante J.E."/>
            <person name="Garbe J."/>
            <person name="Badalamenti J.P."/>
            <person name="Herman A."/>
            <person name="Mangelson H."/>
            <person name="Liachko I."/>
            <person name="Sullivan S."/>
            <person name="Sone E.D."/>
            <person name="Koren S."/>
            <person name="Silverstein K.A.T."/>
            <person name="Beckman K.B."/>
            <person name="Gohl D.M."/>
        </authorList>
    </citation>
    <scope>NUCLEOTIDE SEQUENCE</scope>
    <source>
        <strain evidence="4">Duluth1</strain>
        <tissue evidence="4">Whole animal</tissue>
    </source>
</reference>
<comment type="caution">
    <text evidence="2">Lacks conserved residue(s) required for the propagation of feature annotation.</text>
</comment>
<dbReference type="Proteomes" id="UP000828390">
    <property type="component" value="Unassembled WGS sequence"/>
</dbReference>
<evidence type="ECO:0000313" key="5">
    <source>
        <dbReference type="Proteomes" id="UP000828390"/>
    </source>
</evidence>
<dbReference type="InterPro" id="IPR000436">
    <property type="entry name" value="Sushi_SCR_CCP_dom"/>
</dbReference>
<sequence>MYSCNPGYKMFGENSITCLNTGNWSKLLVNCAIKGEIVNGTVKPTNTACVALYKEEAYSAVSHNVFY</sequence>
<dbReference type="AlphaFoldDB" id="A0A9D4CHS6"/>
<proteinExistence type="predicted"/>
<evidence type="ECO:0000256" key="1">
    <source>
        <dbReference type="ARBA" id="ARBA00023157"/>
    </source>
</evidence>
<keyword evidence="1 2" id="KW-1015">Disulfide bond</keyword>
<gene>
    <name evidence="4" type="ORF">DPMN_050325</name>
</gene>
<keyword evidence="2" id="KW-0768">Sushi</keyword>
<dbReference type="Pfam" id="PF00084">
    <property type="entry name" value="Sushi"/>
    <property type="match status" value="1"/>
</dbReference>
<evidence type="ECO:0000259" key="3">
    <source>
        <dbReference type="PROSITE" id="PS50923"/>
    </source>
</evidence>
<protein>
    <recommendedName>
        <fullName evidence="3">Sushi domain-containing protein</fullName>
    </recommendedName>
</protein>
<feature type="domain" description="Sushi" evidence="3">
    <location>
        <begin position="1"/>
        <end position="33"/>
    </location>
</feature>
<dbReference type="Gene3D" id="2.10.70.10">
    <property type="entry name" value="Complement Module, domain 1"/>
    <property type="match status" value="1"/>
</dbReference>
<feature type="disulfide bond" evidence="2">
    <location>
        <begin position="4"/>
        <end position="31"/>
    </location>
</feature>
<evidence type="ECO:0000313" key="4">
    <source>
        <dbReference type="EMBL" id="KAH3724506.1"/>
    </source>
</evidence>
<dbReference type="SUPFAM" id="SSF57535">
    <property type="entry name" value="Complement control module/SCR domain"/>
    <property type="match status" value="1"/>
</dbReference>
<dbReference type="EMBL" id="JAIWYP010000012">
    <property type="protein sequence ID" value="KAH3724506.1"/>
    <property type="molecule type" value="Genomic_DNA"/>
</dbReference>
<keyword evidence="5" id="KW-1185">Reference proteome</keyword>
<comment type="caution">
    <text evidence="4">The sequence shown here is derived from an EMBL/GenBank/DDBJ whole genome shotgun (WGS) entry which is preliminary data.</text>
</comment>
<dbReference type="CDD" id="cd00033">
    <property type="entry name" value="CCP"/>
    <property type="match status" value="1"/>
</dbReference>
<name>A0A9D4CHS6_DREPO</name>
<dbReference type="InterPro" id="IPR035976">
    <property type="entry name" value="Sushi/SCR/CCP_sf"/>
</dbReference>